<dbReference type="RefSeq" id="WP_124396347.1">
    <property type="nucleotide sequence ID" value="NZ_BHYM01000110.1"/>
</dbReference>
<comment type="cofactor">
    <cofactor evidence="10">
        <name>Fe(2+)</name>
        <dbReference type="ChEBI" id="CHEBI:29033"/>
    </cofactor>
</comment>
<evidence type="ECO:0000313" key="12">
    <source>
        <dbReference type="EMBL" id="GCE44817.1"/>
    </source>
</evidence>
<keyword evidence="7 10" id="KW-0223">Dioxygenase</keyword>
<dbReference type="Pfam" id="PF02900">
    <property type="entry name" value="LigB"/>
    <property type="match status" value="1"/>
</dbReference>
<evidence type="ECO:0000256" key="7">
    <source>
        <dbReference type="ARBA" id="ARBA00022964"/>
    </source>
</evidence>
<evidence type="ECO:0000259" key="11">
    <source>
        <dbReference type="Pfam" id="PF02900"/>
    </source>
</evidence>
<dbReference type="GO" id="GO:0019380">
    <property type="term" value="P:3-phenylpropionate catabolic process"/>
    <property type="evidence" value="ECO:0007669"/>
    <property type="project" value="UniProtKB-UniRule"/>
</dbReference>
<feature type="active site" description="Proton acceptor" evidence="10">
    <location>
        <position position="179"/>
    </location>
</feature>
<dbReference type="OrthoDB" id="8673673at2"/>
<feature type="domain" description="Extradiol ring-cleavage dioxygenase class III enzyme subunit B" evidence="11">
    <location>
        <begin position="6"/>
        <end position="304"/>
    </location>
</feature>
<sequence>MPLALCCLSHSPLLDISTPKPDLLAEINLALSQARNFAAAFDPDVVVLFAPDHYNGFFYKLMPQFCIGYEASGIGDYGTEAGEFDVPRELAEGCAQSALDAGIDLAVSLKMEVDHGAVQPLEKVLGGLRAKPVVPIFVNSVAAPLGPIARARRLGEAIGEYLARRPERILLIGSGGLSHDAPVPTLASAPADVAERLITGNAMTSTQRQERTDRVIAAANDFAAGTDNLRPLNPVWDRALLDLLATGNLEAVDSWSNKWIEEQAGGSAHEVRTWVAAFAALAAAGGYEVTSQYYRAIPEFIAGFAVTTARPTGVSMKPIGDTTQAGEVN</sequence>
<evidence type="ECO:0000256" key="2">
    <source>
        <dbReference type="ARBA" id="ARBA00001843"/>
    </source>
</evidence>
<comment type="catalytic activity">
    <reaction evidence="2 10">
        <text>3-(2,3-dihydroxyphenyl)propanoate + O2 = (2Z,4E)-2-hydroxy-6-oxonona-2,4-dienedioate + H(+)</text>
        <dbReference type="Rhea" id="RHEA:23840"/>
        <dbReference type="ChEBI" id="CHEBI:15378"/>
        <dbReference type="ChEBI" id="CHEBI:15379"/>
        <dbReference type="ChEBI" id="CHEBI:46951"/>
        <dbReference type="ChEBI" id="CHEBI:66887"/>
        <dbReference type="EC" id="1.13.11.16"/>
    </reaction>
</comment>
<name>A0A402CMF5_RHOWR</name>
<keyword evidence="13" id="KW-1185">Reference proteome</keyword>
<comment type="function">
    <text evidence="10">Catalyzes the non-heme iron(II)-dependent oxidative cleavage of 2,3-dihydroxyphenylpropionic acid and 2,3-dihydroxicinnamic acid into 2-hydroxy-6-ketononadienedioate and 2-hydroxy-6-ketononatrienedioate, respectively.</text>
</comment>
<dbReference type="GO" id="GO:0047070">
    <property type="term" value="F:3-carboxyethylcatechol 2,3-dioxygenase activity"/>
    <property type="evidence" value="ECO:0007669"/>
    <property type="project" value="UniProtKB-UniRule"/>
</dbReference>
<evidence type="ECO:0000256" key="10">
    <source>
        <dbReference type="HAMAP-Rule" id="MF_01653"/>
    </source>
</evidence>
<dbReference type="InterPro" id="IPR023789">
    <property type="entry name" value="DHPP/DHXA_dioxygenase"/>
</dbReference>
<dbReference type="Gene3D" id="3.40.830.10">
    <property type="entry name" value="LigB-like"/>
    <property type="match status" value="1"/>
</dbReference>
<dbReference type="CDD" id="cd07365">
    <property type="entry name" value="MhpB_like"/>
    <property type="match status" value="1"/>
</dbReference>
<dbReference type="NCBIfam" id="NF009910">
    <property type="entry name" value="PRK13370.1-4"/>
    <property type="match status" value="1"/>
</dbReference>
<comment type="catalytic activity">
    <reaction evidence="1 10">
        <text>(2E)-3-(2,3-dihydroxyphenyl)prop-2-enoate + O2 = (2Z,4E,7E)-2-hydroxy-6-oxonona-2,4,7-trienedioate + H(+)</text>
        <dbReference type="Rhea" id="RHEA:25054"/>
        <dbReference type="ChEBI" id="CHEBI:15378"/>
        <dbReference type="ChEBI" id="CHEBI:15379"/>
        <dbReference type="ChEBI" id="CHEBI:58642"/>
        <dbReference type="ChEBI" id="CHEBI:66888"/>
        <dbReference type="EC" id="1.13.11.16"/>
    </reaction>
</comment>
<comment type="caution">
    <text evidence="12">The sequence shown here is derived from an EMBL/GenBank/DDBJ whole genome shotgun (WGS) entry which is preliminary data.</text>
</comment>
<comment type="pathway">
    <text evidence="3 10">Aromatic compound metabolism; 3-phenylpropanoate degradation.</text>
</comment>
<organism evidence="12 13">
    <name type="scientific">Rhodococcus wratislaviensis</name>
    <name type="common">Tsukamurella wratislaviensis</name>
    <dbReference type="NCBI Taxonomy" id="44752"/>
    <lineage>
        <taxon>Bacteria</taxon>
        <taxon>Bacillati</taxon>
        <taxon>Actinomycetota</taxon>
        <taxon>Actinomycetes</taxon>
        <taxon>Mycobacteriales</taxon>
        <taxon>Nocardiaceae</taxon>
        <taxon>Rhodococcus</taxon>
    </lineage>
</organism>
<reference evidence="12 13" key="1">
    <citation type="submission" date="2018-11" db="EMBL/GenBank/DDBJ databases">
        <title>Microbial catabolism of amino acid.</title>
        <authorList>
            <person name="Hibi M."/>
            <person name="Ogawa J."/>
        </authorList>
    </citation>
    <scope>NUCLEOTIDE SEQUENCE [LARGE SCALE GENOMIC DNA]</scope>
    <source>
        <strain evidence="12 13">C31-06</strain>
    </source>
</reference>
<keyword evidence="6 10" id="KW-0058">Aromatic hydrocarbons catabolism</keyword>
<feature type="active site" description="Proton donor" evidence="10">
    <location>
        <position position="115"/>
    </location>
</feature>
<evidence type="ECO:0000256" key="8">
    <source>
        <dbReference type="ARBA" id="ARBA00023002"/>
    </source>
</evidence>
<dbReference type="EMBL" id="BHYM01000110">
    <property type="protein sequence ID" value="GCE44817.1"/>
    <property type="molecule type" value="Genomic_DNA"/>
</dbReference>
<dbReference type="InterPro" id="IPR004183">
    <property type="entry name" value="Xdiol_dOase_suB"/>
</dbReference>
<keyword evidence="9 10" id="KW-0408">Iron</keyword>
<accession>A0A402CMF5</accession>
<dbReference type="SUPFAM" id="SSF53213">
    <property type="entry name" value="LigB-like"/>
    <property type="match status" value="1"/>
</dbReference>
<evidence type="ECO:0000313" key="13">
    <source>
        <dbReference type="Proteomes" id="UP000287519"/>
    </source>
</evidence>
<keyword evidence="8 10" id="KW-0560">Oxidoreductase</keyword>
<evidence type="ECO:0000256" key="9">
    <source>
        <dbReference type="ARBA" id="ARBA00023004"/>
    </source>
</evidence>
<gene>
    <name evidence="10" type="primary">mhpB</name>
    <name evidence="12" type="ORF">Rhow_000443</name>
</gene>
<evidence type="ECO:0000256" key="4">
    <source>
        <dbReference type="ARBA" id="ARBA00007030"/>
    </source>
</evidence>
<dbReference type="GO" id="GO:0008198">
    <property type="term" value="F:ferrous iron binding"/>
    <property type="evidence" value="ECO:0007669"/>
    <property type="project" value="InterPro"/>
</dbReference>
<dbReference type="UniPathway" id="UPA00714"/>
<comment type="similarity">
    <text evidence="4 10">Belongs to the LigB/MhpB extradiol dioxygenase family.</text>
</comment>
<dbReference type="AlphaFoldDB" id="A0A402CMF5"/>
<dbReference type="HAMAP" id="MF_01653">
    <property type="entry name" value="MhpB"/>
    <property type="match status" value="1"/>
</dbReference>
<dbReference type="EC" id="1.13.11.16" evidence="10"/>
<protein>
    <recommendedName>
        <fullName evidence="10">2,3-dihydroxyphenylpropionate/2,3-dihydroxicinnamic acid 1,2-dioxygenase</fullName>
        <ecNumber evidence="10">1.13.11.16</ecNumber>
    </recommendedName>
    <alternativeName>
        <fullName evidence="10">3-carboxyethylcatechol 2,3-dioxygenase</fullName>
    </alternativeName>
</protein>
<evidence type="ECO:0000256" key="5">
    <source>
        <dbReference type="ARBA" id="ARBA00011881"/>
    </source>
</evidence>
<evidence type="ECO:0000256" key="1">
    <source>
        <dbReference type="ARBA" id="ARBA00001748"/>
    </source>
</evidence>
<comment type="subunit">
    <text evidence="5 10">Homotetramer.</text>
</comment>
<dbReference type="Proteomes" id="UP000287519">
    <property type="component" value="Unassembled WGS sequence"/>
</dbReference>
<evidence type="ECO:0000256" key="3">
    <source>
        <dbReference type="ARBA" id="ARBA00005207"/>
    </source>
</evidence>
<evidence type="ECO:0000256" key="6">
    <source>
        <dbReference type="ARBA" id="ARBA00022797"/>
    </source>
</evidence>
<proteinExistence type="inferred from homology"/>